<proteinExistence type="predicted"/>
<reference evidence="1 2" key="1">
    <citation type="submission" date="2024-02" db="EMBL/GenBank/DDBJ databases">
        <title>Rhodopirellula caenicola NBRC 110016.</title>
        <authorList>
            <person name="Ichikawa N."/>
            <person name="Katano-Makiyama Y."/>
            <person name="Hidaka K."/>
        </authorList>
    </citation>
    <scope>NUCLEOTIDE SEQUENCE [LARGE SCALE GENOMIC DNA]</scope>
    <source>
        <strain evidence="1 2">NBRC 110016</strain>
    </source>
</reference>
<protein>
    <submittedName>
        <fullName evidence="1">Uncharacterized protein</fullName>
    </submittedName>
</protein>
<dbReference type="Proteomes" id="UP001416858">
    <property type="component" value="Unassembled WGS sequence"/>
</dbReference>
<name>A0ABP9VND2_9BACT</name>
<dbReference type="EMBL" id="BAABRO010000003">
    <property type="protein sequence ID" value="GAA5506700.1"/>
    <property type="molecule type" value="Genomic_DNA"/>
</dbReference>
<comment type="caution">
    <text evidence="1">The sequence shown here is derived from an EMBL/GenBank/DDBJ whole genome shotgun (WGS) entry which is preliminary data.</text>
</comment>
<evidence type="ECO:0000313" key="1">
    <source>
        <dbReference type="EMBL" id="GAA5506700.1"/>
    </source>
</evidence>
<accession>A0ABP9VND2</accession>
<keyword evidence="2" id="KW-1185">Reference proteome</keyword>
<sequence length="144" mass="15467">MANSDTQQFSTSLSWKGLTVNDRQPLLATKWRHAVAMGVSPWNQNLHHATSPKGTTGSVTQLIHIAPTGLCDRRRPSVPGLAHVAKSCCPFGTNMLTPGRYVGAEEVEDDGVPFAEKVATTKHYPIATEDSTLPDRTSTLGVAT</sequence>
<gene>
    <name evidence="1" type="ORF">Rcae01_02153</name>
</gene>
<organism evidence="1 2">
    <name type="scientific">Novipirellula caenicola</name>
    <dbReference type="NCBI Taxonomy" id="1536901"/>
    <lineage>
        <taxon>Bacteria</taxon>
        <taxon>Pseudomonadati</taxon>
        <taxon>Planctomycetota</taxon>
        <taxon>Planctomycetia</taxon>
        <taxon>Pirellulales</taxon>
        <taxon>Pirellulaceae</taxon>
        <taxon>Novipirellula</taxon>
    </lineage>
</organism>
<evidence type="ECO:0000313" key="2">
    <source>
        <dbReference type="Proteomes" id="UP001416858"/>
    </source>
</evidence>